<dbReference type="PRINTS" id="PR00344">
    <property type="entry name" value="BCTRLSENSOR"/>
</dbReference>
<dbReference type="InterPro" id="IPR029016">
    <property type="entry name" value="GAF-like_dom_sf"/>
</dbReference>
<keyword evidence="7" id="KW-0067">ATP-binding</keyword>
<feature type="domain" description="PAS" evidence="11">
    <location>
        <begin position="364"/>
        <end position="435"/>
    </location>
</feature>
<gene>
    <name evidence="12" type="ORF">JY651_36570</name>
</gene>
<dbReference type="PANTHER" id="PTHR43065:SF50">
    <property type="entry name" value="HISTIDINE KINASE"/>
    <property type="match status" value="1"/>
</dbReference>
<dbReference type="InterPro" id="IPR003018">
    <property type="entry name" value="GAF"/>
</dbReference>
<keyword evidence="6" id="KW-0418">Kinase</keyword>
<dbReference type="InterPro" id="IPR036890">
    <property type="entry name" value="HATPase_C_sf"/>
</dbReference>
<dbReference type="Gene3D" id="3.30.450.20">
    <property type="entry name" value="PAS domain"/>
    <property type="match status" value="2"/>
</dbReference>
<keyword evidence="3" id="KW-0597">Phosphoprotein</keyword>
<dbReference type="PANTHER" id="PTHR43065">
    <property type="entry name" value="SENSOR HISTIDINE KINASE"/>
    <property type="match status" value="1"/>
</dbReference>
<dbReference type="Pfam" id="PF00512">
    <property type="entry name" value="HisKA"/>
    <property type="match status" value="1"/>
</dbReference>
<dbReference type="SMART" id="SM00091">
    <property type="entry name" value="PAS"/>
    <property type="match status" value="2"/>
</dbReference>
<dbReference type="SMART" id="SM00065">
    <property type="entry name" value="GAF"/>
    <property type="match status" value="1"/>
</dbReference>
<sequence>MADEQREAGPNEAPAGPVPEPYPSERVPRALQESPPAAPVSTPVSLSPPSASLDARRVRVLDELMREVPFQLDAQGCLVWLGKPWERLTGMLVSRWMGRPLAEAFHPEDQERARLLLESAASQRSFAPREELRIEAAEGRGTRWVVLSARALPESPGEVVGTLADVTSRRQAEQAITTRERYLETMVEVQRRMMPHQLPLDLYGAVVEPLGHVSLASRVYVFEMHRAPDGTLLGSQRAEWCAPGIAPNLEDPEMHGLPLMEALHPYQAARLLRGDPVQGLPRDFPANLAAVVEAQGVRSVLLIPLRVHGQLFGVIGFDNCREARPWGPIEVNLLSGAAGALSLALEQRTDNALRVRTETTLRRTEAGVHLLIESFPDPVMVHVGDGVLLSVNPALVQYLGYREASELVGRHVLELVRPEDRNAAQLHLGQAMEGQRSARAVEMPLVRRDGEVVVADLVTLAVVVDGAPARVTVARDFTERKRTQAQLMLTDRMASMGLLAAGIAHELNNPLAYVLSNLDYLHGTVGPRARPLGHDELVECRQVLDDAREGAERMRQIVRQLRVFSRVDDTKEEAVDVHRVLDSVTQMAASTVRARAKLVKQYGDVPPVQGSEGKLFQVFLNLVINAAHAIEEGNSEGNEIRLVTYLDEGGRVVVVVRDTGSGIPPEHLRRIFDPFFTTKAAGVGTGLGLSICDTIVNGMGGHISVESSIGAGTIFRVALNVAPPKEPAGRPGV</sequence>
<evidence type="ECO:0000256" key="5">
    <source>
        <dbReference type="ARBA" id="ARBA00022741"/>
    </source>
</evidence>
<evidence type="ECO:0000256" key="3">
    <source>
        <dbReference type="ARBA" id="ARBA00022553"/>
    </source>
</evidence>
<comment type="catalytic activity">
    <reaction evidence="1">
        <text>ATP + protein L-histidine = ADP + protein N-phospho-L-histidine.</text>
        <dbReference type="EC" id="2.7.13.3"/>
    </reaction>
</comment>
<accession>A0ABX7NT96</accession>
<dbReference type="InterPro" id="IPR013767">
    <property type="entry name" value="PAS_fold"/>
</dbReference>
<reference evidence="12 13" key="1">
    <citation type="submission" date="2021-02" db="EMBL/GenBank/DDBJ databases">
        <title>De Novo genome assembly of isolated myxobacteria.</title>
        <authorList>
            <person name="Stevens D.C."/>
        </authorList>
    </citation>
    <scope>NUCLEOTIDE SEQUENCE [LARGE SCALE GENOMIC DNA]</scope>
    <source>
        <strain evidence="13">SCPEA02</strain>
    </source>
</reference>
<feature type="compositionally biased region" description="Low complexity" evidence="9">
    <location>
        <begin position="39"/>
        <end position="51"/>
    </location>
</feature>
<dbReference type="Proteomes" id="UP000662747">
    <property type="component" value="Chromosome"/>
</dbReference>
<dbReference type="SMART" id="SM00388">
    <property type="entry name" value="HisKA"/>
    <property type="match status" value="1"/>
</dbReference>
<evidence type="ECO:0000259" key="11">
    <source>
        <dbReference type="PROSITE" id="PS50112"/>
    </source>
</evidence>
<dbReference type="CDD" id="cd00130">
    <property type="entry name" value="PAS"/>
    <property type="match status" value="2"/>
</dbReference>
<dbReference type="Gene3D" id="1.10.287.130">
    <property type="match status" value="1"/>
</dbReference>
<feature type="domain" description="Histidine kinase" evidence="10">
    <location>
        <begin position="502"/>
        <end position="723"/>
    </location>
</feature>
<dbReference type="EMBL" id="CP071090">
    <property type="protein sequence ID" value="QSQ20707.1"/>
    <property type="molecule type" value="Genomic_DNA"/>
</dbReference>
<keyword evidence="8" id="KW-0902">Two-component regulatory system</keyword>
<dbReference type="InterPro" id="IPR036097">
    <property type="entry name" value="HisK_dim/P_sf"/>
</dbReference>
<keyword evidence="4" id="KW-0808">Transferase</keyword>
<dbReference type="PROSITE" id="PS50112">
    <property type="entry name" value="PAS"/>
    <property type="match status" value="2"/>
</dbReference>
<dbReference type="PROSITE" id="PS50109">
    <property type="entry name" value="HIS_KIN"/>
    <property type="match status" value="1"/>
</dbReference>
<dbReference type="SUPFAM" id="SSF55781">
    <property type="entry name" value="GAF domain-like"/>
    <property type="match status" value="1"/>
</dbReference>
<proteinExistence type="predicted"/>
<evidence type="ECO:0000313" key="13">
    <source>
        <dbReference type="Proteomes" id="UP000662747"/>
    </source>
</evidence>
<dbReference type="EC" id="2.7.13.3" evidence="2"/>
<keyword evidence="13" id="KW-1185">Reference proteome</keyword>
<dbReference type="InterPro" id="IPR003594">
    <property type="entry name" value="HATPase_dom"/>
</dbReference>
<dbReference type="SUPFAM" id="SSF47384">
    <property type="entry name" value="Homodimeric domain of signal transducing histidine kinase"/>
    <property type="match status" value="1"/>
</dbReference>
<evidence type="ECO:0000256" key="6">
    <source>
        <dbReference type="ARBA" id="ARBA00022777"/>
    </source>
</evidence>
<dbReference type="Gene3D" id="3.30.450.40">
    <property type="match status" value="1"/>
</dbReference>
<evidence type="ECO:0000256" key="9">
    <source>
        <dbReference type="SAM" id="MobiDB-lite"/>
    </source>
</evidence>
<evidence type="ECO:0000256" key="8">
    <source>
        <dbReference type="ARBA" id="ARBA00023012"/>
    </source>
</evidence>
<evidence type="ECO:0000256" key="4">
    <source>
        <dbReference type="ARBA" id="ARBA00022679"/>
    </source>
</evidence>
<dbReference type="CDD" id="cd00082">
    <property type="entry name" value="HisKA"/>
    <property type="match status" value="1"/>
</dbReference>
<dbReference type="InterPro" id="IPR013656">
    <property type="entry name" value="PAS_4"/>
</dbReference>
<dbReference type="InterPro" id="IPR035965">
    <property type="entry name" value="PAS-like_dom_sf"/>
</dbReference>
<protein>
    <recommendedName>
        <fullName evidence="2">histidine kinase</fullName>
        <ecNumber evidence="2">2.7.13.3</ecNumber>
    </recommendedName>
</protein>
<dbReference type="InterPro" id="IPR004358">
    <property type="entry name" value="Sig_transdc_His_kin-like_C"/>
</dbReference>
<dbReference type="InterPro" id="IPR005467">
    <property type="entry name" value="His_kinase_dom"/>
</dbReference>
<evidence type="ECO:0000256" key="1">
    <source>
        <dbReference type="ARBA" id="ARBA00000085"/>
    </source>
</evidence>
<dbReference type="SUPFAM" id="SSF55785">
    <property type="entry name" value="PYP-like sensor domain (PAS domain)"/>
    <property type="match status" value="2"/>
</dbReference>
<name>A0ABX7NT96_9BACT</name>
<evidence type="ECO:0000259" key="10">
    <source>
        <dbReference type="PROSITE" id="PS50109"/>
    </source>
</evidence>
<dbReference type="Pfam" id="PF08448">
    <property type="entry name" value="PAS_4"/>
    <property type="match status" value="1"/>
</dbReference>
<feature type="region of interest" description="Disordered" evidence="9">
    <location>
        <begin position="1"/>
        <end position="51"/>
    </location>
</feature>
<dbReference type="InterPro" id="IPR003661">
    <property type="entry name" value="HisK_dim/P_dom"/>
</dbReference>
<evidence type="ECO:0000313" key="12">
    <source>
        <dbReference type="EMBL" id="QSQ20707.1"/>
    </source>
</evidence>
<feature type="domain" description="PAS" evidence="11">
    <location>
        <begin position="54"/>
        <end position="124"/>
    </location>
</feature>
<evidence type="ECO:0000256" key="2">
    <source>
        <dbReference type="ARBA" id="ARBA00012438"/>
    </source>
</evidence>
<dbReference type="NCBIfam" id="TIGR00229">
    <property type="entry name" value="sensory_box"/>
    <property type="match status" value="2"/>
</dbReference>
<dbReference type="Pfam" id="PF01590">
    <property type="entry name" value="GAF"/>
    <property type="match status" value="1"/>
</dbReference>
<evidence type="ECO:0000256" key="7">
    <source>
        <dbReference type="ARBA" id="ARBA00022840"/>
    </source>
</evidence>
<organism evidence="12 13">
    <name type="scientific">Pyxidicoccus parkwayensis</name>
    <dbReference type="NCBI Taxonomy" id="2813578"/>
    <lineage>
        <taxon>Bacteria</taxon>
        <taxon>Pseudomonadati</taxon>
        <taxon>Myxococcota</taxon>
        <taxon>Myxococcia</taxon>
        <taxon>Myxococcales</taxon>
        <taxon>Cystobacterineae</taxon>
        <taxon>Myxococcaceae</taxon>
        <taxon>Pyxidicoccus</taxon>
    </lineage>
</organism>
<keyword evidence="5" id="KW-0547">Nucleotide-binding</keyword>
<dbReference type="SUPFAM" id="SSF55874">
    <property type="entry name" value="ATPase domain of HSP90 chaperone/DNA topoisomerase II/histidine kinase"/>
    <property type="match status" value="1"/>
</dbReference>
<dbReference type="Gene3D" id="3.30.565.10">
    <property type="entry name" value="Histidine kinase-like ATPase, C-terminal domain"/>
    <property type="match status" value="1"/>
</dbReference>
<dbReference type="SMART" id="SM00387">
    <property type="entry name" value="HATPase_c"/>
    <property type="match status" value="1"/>
</dbReference>
<dbReference type="Pfam" id="PF02518">
    <property type="entry name" value="HATPase_c"/>
    <property type="match status" value="1"/>
</dbReference>
<dbReference type="InterPro" id="IPR000014">
    <property type="entry name" value="PAS"/>
</dbReference>
<dbReference type="Pfam" id="PF00989">
    <property type="entry name" value="PAS"/>
    <property type="match status" value="1"/>
</dbReference>